<comment type="cofactor">
    <cofactor evidence="1">
        <name>heme b</name>
        <dbReference type="ChEBI" id="CHEBI:60344"/>
    </cofactor>
</comment>
<keyword evidence="13" id="KW-0472">Membrane</keyword>
<evidence type="ECO:0000256" key="11">
    <source>
        <dbReference type="ARBA" id="ARBA00023022"/>
    </source>
</evidence>
<keyword evidence="8 14" id="KW-0732">Signal</keyword>
<keyword evidence="7" id="KW-0399">Innate immunity</keyword>
<evidence type="ECO:0000256" key="13">
    <source>
        <dbReference type="SAM" id="Phobius"/>
    </source>
</evidence>
<evidence type="ECO:0000256" key="10">
    <source>
        <dbReference type="ARBA" id="ARBA00023004"/>
    </source>
</evidence>
<dbReference type="InterPro" id="IPR042307">
    <property type="entry name" value="Reeler_sf"/>
</dbReference>
<dbReference type="InterPro" id="IPR002861">
    <property type="entry name" value="Reeler_dom"/>
</dbReference>
<feature type="chain" id="PRO_5010784453" evidence="14">
    <location>
        <begin position="28"/>
        <end position="443"/>
    </location>
</feature>
<evidence type="ECO:0000256" key="7">
    <source>
        <dbReference type="ARBA" id="ARBA00022588"/>
    </source>
</evidence>
<feature type="compositionally biased region" description="Polar residues" evidence="12">
    <location>
        <begin position="110"/>
        <end position="126"/>
    </location>
</feature>
<evidence type="ECO:0000256" key="9">
    <source>
        <dbReference type="ARBA" id="ARBA00022859"/>
    </source>
</evidence>
<keyword evidence="11" id="KW-0044">Antibiotic</keyword>
<organism evidence="15 16">
    <name type="scientific">Sarcoptes scabiei</name>
    <name type="common">Itch mite</name>
    <name type="synonym">Acarus scabiei</name>
    <dbReference type="NCBI Taxonomy" id="52283"/>
    <lineage>
        <taxon>Eukaryota</taxon>
        <taxon>Metazoa</taxon>
        <taxon>Ecdysozoa</taxon>
        <taxon>Arthropoda</taxon>
        <taxon>Chelicerata</taxon>
        <taxon>Arachnida</taxon>
        <taxon>Acari</taxon>
        <taxon>Acariformes</taxon>
        <taxon>Sarcoptiformes</taxon>
        <taxon>Astigmata</taxon>
        <taxon>Psoroptidia</taxon>
        <taxon>Sarcoptoidea</taxon>
        <taxon>Sarcoptidae</taxon>
        <taxon>Sarcoptinae</taxon>
        <taxon>Sarcoptes</taxon>
    </lineage>
</organism>
<dbReference type="EMBL" id="JXLN01011167">
    <property type="protein sequence ID" value="KPM06932.1"/>
    <property type="molecule type" value="Genomic_DNA"/>
</dbReference>
<feature type="signal peptide" evidence="14">
    <location>
        <begin position="1"/>
        <end position="27"/>
    </location>
</feature>
<dbReference type="VEuPathDB" id="VectorBase:SSCA007077"/>
<dbReference type="OrthoDB" id="6372137at2759"/>
<evidence type="ECO:0000256" key="1">
    <source>
        <dbReference type="ARBA" id="ARBA00001970"/>
    </source>
</evidence>
<keyword evidence="5" id="KW-0964">Secreted</keyword>
<gene>
    <name evidence="15" type="ORF">QR98_0054140</name>
</gene>
<evidence type="ECO:0000256" key="4">
    <source>
        <dbReference type="ARBA" id="ARBA00008501"/>
    </source>
</evidence>
<keyword evidence="13" id="KW-0812">Transmembrane</keyword>
<dbReference type="InterPro" id="IPR051237">
    <property type="entry name" value="Ferric-chelate_Red/DefProt"/>
</dbReference>
<dbReference type="GO" id="GO:0016020">
    <property type="term" value="C:membrane"/>
    <property type="evidence" value="ECO:0007669"/>
    <property type="project" value="UniProtKB-SubCell"/>
</dbReference>
<evidence type="ECO:0000256" key="8">
    <source>
        <dbReference type="ARBA" id="ARBA00022729"/>
    </source>
</evidence>
<dbReference type="AlphaFoldDB" id="A0A132A7J7"/>
<dbReference type="InterPro" id="IPR005018">
    <property type="entry name" value="DOMON_domain"/>
</dbReference>
<evidence type="ECO:0000256" key="6">
    <source>
        <dbReference type="ARBA" id="ARBA00022529"/>
    </source>
</evidence>
<evidence type="ECO:0000256" key="2">
    <source>
        <dbReference type="ARBA" id="ARBA00004141"/>
    </source>
</evidence>
<feature type="transmembrane region" description="Helical" evidence="13">
    <location>
        <begin position="397"/>
        <end position="421"/>
    </location>
</feature>
<comment type="subcellular location">
    <subcellularLocation>
        <location evidence="2">Membrane</location>
        <topology evidence="2">Multi-pass membrane protein</topology>
    </subcellularLocation>
    <subcellularLocation>
        <location evidence="3">Secreted</location>
    </subcellularLocation>
</comment>
<dbReference type="Pfam" id="PF02014">
    <property type="entry name" value="Reeler"/>
    <property type="match status" value="1"/>
</dbReference>
<dbReference type="CDD" id="cd08544">
    <property type="entry name" value="Reeler"/>
    <property type="match status" value="1"/>
</dbReference>
<evidence type="ECO:0000313" key="16">
    <source>
        <dbReference type="Proteomes" id="UP000616769"/>
    </source>
</evidence>
<keyword evidence="9" id="KW-0391">Immunity</keyword>
<dbReference type="GO" id="GO:0042742">
    <property type="term" value="P:defense response to bacterium"/>
    <property type="evidence" value="ECO:0007669"/>
    <property type="project" value="UniProtKB-KW"/>
</dbReference>
<dbReference type="PANTHER" id="PTHR45828:SF9">
    <property type="entry name" value="CELL WALL INTEGRITY AND STRESS RESPONSE COMPONENT 4-LIKE-RELATED"/>
    <property type="match status" value="1"/>
</dbReference>
<sequence length="443" mass="49646">MPLARFSRSMLIFVASIVLSIISRIDCYSSGAPSNRKVCTSLIPGHGSKQNSPPPYRLSLMFSNNDDDQSVRLNLIATRSMTFAGFIVQARDLDDSTRIIDGTFSETSNQTESKSCLSSNQNTWTHGNGEPKIRVTGRWTPLSDFTGGVIFFATVVQVKQAYWDQIRSDPIYYVGGHIVDRDSFNKYQTNPSNSGGSSSIMSGLDSNPLNELDYNQCKEKMCLALGDENNCLEGKSCQAILSASRENEENLFLIEAKPSDNSPKEIYYSMAFSDDDKMGDDFVVDCLMDSNGIVRVGLSQNKGKSNSPSSNDLAKSILTQSSAQFVDGILRCRFRLKPKFRFHNKHYDLQEKQFIFLAAGNLENDRGFKHYHDWKTRTSEPIDLASTGSIKIKNFSYLIHLHGSLMLIAWFGFVPTAMILARYFKTAWNGSLMCGVKVWFAYE</sequence>
<dbReference type="Proteomes" id="UP000616769">
    <property type="component" value="Unassembled WGS sequence"/>
</dbReference>
<evidence type="ECO:0000313" key="15">
    <source>
        <dbReference type="EMBL" id="KPM06932.1"/>
    </source>
</evidence>
<keyword evidence="13" id="KW-1133">Transmembrane helix</keyword>
<reference evidence="15 16" key="1">
    <citation type="journal article" date="2015" name="Parasit. Vectors">
        <title>Draft genome of the scabies mite.</title>
        <authorList>
            <person name="Rider S.D.Jr."/>
            <person name="Morgan M.S."/>
            <person name="Arlian L.G."/>
        </authorList>
    </citation>
    <scope>NUCLEOTIDE SEQUENCE [LARGE SCALE GENOMIC DNA]</scope>
    <source>
        <strain evidence="15">Arlian Lab</strain>
    </source>
</reference>
<dbReference type="PROSITE" id="PS51019">
    <property type="entry name" value="REELIN"/>
    <property type="match status" value="1"/>
</dbReference>
<protein>
    <submittedName>
        <fullName evidence="15">Reeler and DOMON domain containing protein</fullName>
    </submittedName>
</protein>
<comment type="caution">
    <text evidence="15">The sequence shown here is derived from an EMBL/GenBank/DDBJ whole genome shotgun (WGS) entry which is preliminary data.</text>
</comment>
<dbReference type="GO" id="GO:0005576">
    <property type="term" value="C:extracellular region"/>
    <property type="evidence" value="ECO:0007669"/>
    <property type="project" value="UniProtKB-SubCell"/>
</dbReference>
<evidence type="ECO:0000256" key="3">
    <source>
        <dbReference type="ARBA" id="ARBA00004613"/>
    </source>
</evidence>
<evidence type="ECO:0000256" key="12">
    <source>
        <dbReference type="SAM" id="MobiDB-lite"/>
    </source>
</evidence>
<accession>A0A132A7J7</accession>
<dbReference type="GO" id="GO:0045087">
    <property type="term" value="P:innate immune response"/>
    <property type="evidence" value="ECO:0007669"/>
    <property type="project" value="UniProtKB-KW"/>
</dbReference>
<dbReference type="PROSITE" id="PS50836">
    <property type="entry name" value="DOMON"/>
    <property type="match status" value="1"/>
</dbReference>
<evidence type="ECO:0000256" key="14">
    <source>
        <dbReference type="SAM" id="SignalP"/>
    </source>
</evidence>
<dbReference type="Gene3D" id="2.60.40.4060">
    <property type="entry name" value="Reeler domain"/>
    <property type="match status" value="1"/>
</dbReference>
<evidence type="ECO:0000256" key="5">
    <source>
        <dbReference type="ARBA" id="ARBA00022525"/>
    </source>
</evidence>
<keyword evidence="10" id="KW-0408">Iron</keyword>
<feature type="region of interest" description="Disordered" evidence="12">
    <location>
        <begin position="110"/>
        <end position="129"/>
    </location>
</feature>
<name>A0A132A7J7_SARSC</name>
<proteinExistence type="inferred from homology"/>
<dbReference type="PANTHER" id="PTHR45828">
    <property type="entry name" value="CYTOCHROME B561/FERRIC REDUCTASE TRANSMEMBRANE"/>
    <property type="match status" value="1"/>
</dbReference>
<keyword evidence="6" id="KW-0929">Antimicrobial</keyword>
<comment type="similarity">
    <text evidence="4">Belongs to the insect defense protein family.</text>
</comment>